<dbReference type="AlphaFoldDB" id="A0A6J6JFR6"/>
<dbReference type="InterPro" id="IPR006047">
    <property type="entry name" value="GH13_cat_dom"/>
</dbReference>
<dbReference type="InterPro" id="IPR013783">
    <property type="entry name" value="Ig-like_fold"/>
</dbReference>
<reference evidence="4" key="1">
    <citation type="submission" date="2020-05" db="EMBL/GenBank/DDBJ databases">
        <authorList>
            <person name="Chiriac C."/>
            <person name="Salcher M."/>
            <person name="Ghai R."/>
            <person name="Kavagutti S V."/>
        </authorList>
    </citation>
    <scope>NUCLEOTIDE SEQUENCE</scope>
</reference>
<protein>
    <submittedName>
        <fullName evidence="4">Unannotated protein</fullName>
    </submittedName>
</protein>
<dbReference type="EMBL" id="CAEZVZ010000004">
    <property type="protein sequence ID" value="CAB4636001.1"/>
    <property type="molecule type" value="Genomic_DNA"/>
</dbReference>
<accession>A0A6J6JFR6</accession>
<sequence length="614" mass="69630">MPSSRSKQSTSNSLVDLPHHDGSEIYVSNSAPKLGEKITLRIRVPKAYTFAKAFIRIYEDGEPRSYELKQEKKSSIESWWKVQVSVVNQKISYRFVFISESKYEWLNARGMSDHDVHSNDDFKIVALPEYPRWIRSSVFYQIFPDRFAKSSIKKEIPDWATPREWDEAPRGRDKTTGTELFGGDLQGVEEHLDHLKKLGINGIYFTPFFPARSNHRYDASSFDEADPLLGGNKALFSLVKAARKEKITIMGDLTSNHCGAGHPWLAKAKKDKNSKERGYFYWDKSVKHGYVGWWGHASLPKLNFNSQALRREMYEGKSSIVRKWLSPEFGMAGWRIDVGNMTGRLNSDDLHDEVMHGIRKAMDETNPNAWLVAENGDFYASDLDGFGWHGAMNYQGFMRPLWNWINQNSTIGGGFQGLPFAMPRITGVQMVESMKSFTASIPWRSFVASMVLLDSHDTARMRTVVAGDSNRHLSAMALLLTYPGVPSIYAGDEIGLEGAWGEDGRRPMPWGKEKQWDNAFFGDVSQLVRIRKESDALANGGLRWIEVDDDSILFLRESKRQKLLVFISRTGVKKTIDLSPLGLKVERTLFGESAKGKKIAISSKNATQGIWLVK</sequence>
<dbReference type="InterPro" id="IPR014756">
    <property type="entry name" value="Ig_E-set"/>
</dbReference>
<evidence type="ECO:0000256" key="2">
    <source>
        <dbReference type="ARBA" id="ARBA00023295"/>
    </source>
</evidence>
<organism evidence="4">
    <name type="scientific">freshwater metagenome</name>
    <dbReference type="NCBI Taxonomy" id="449393"/>
    <lineage>
        <taxon>unclassified sequences</taxon>
        <taxon>metagenomes</taxon>
        <taxon>ecological metagenomes</taxon>
    </lineage>
</organism>
<dbReference type="Gene3D" id="3.20.20.80">
    <property type="entry name" value="Glycosidases"/>
    <property type="match status" value="1"/>
</dbReference>
<dbReference type="Pfam" id="PF00128">
    <property type="entry name" value="Alpha-amylase"/>
    <property type="match status" value="1"/>
</dbReference>
<dbReference type="Gene3D" id="2.60.40.10">
    <property type="entry name" value="Immunoglobulins"/>
    <property type="match status" value="1"/>
</dbReference>
<keyword evidence="2" id="KW-0326">Glycosidase</keyword>
<keyword evidence="1" id="KW-0378">Hydrolase</keyword>
<dbReference type="SUPFAM" id="SSF51445">
    <property type="entry name" value="(Trans)glycosidases"/>
    <property type="match status" value="1"/>
</dbReference>
<dbReference type="InterPro" id="IPR017853">
    <property type="entry name" value="GH"/>
</dbReference>
<dbReference type="CDD" id="cd11338">
    <property type="entry name" value="AmyAc_CMD"/>
    <property type="match status" value="1"/>
</dbReference>
<dbReference type="SUPFAM" id="SSF81296">
    <property type="entry name" value="E set domains"/>
    <property type="match status" value="1"/>
</dbReference>
<evidence type="ECO:0000256" key="1">
    <source>
        <dbReference type="ARBA" id="ARBA00022801"/>
    </source>
</evidence>
<dbReference type="SMART" id="SM00642">
    <property type="entry name" value="Aamy"/>
    <property type="match status" value="1"/>
</dbReference>
<dbReference type="GO" id="GO:0004553">
    <property type="term" value="F:hydrolase activity, hydrolyzing O-glycosyl compounds"/>
    <property type="evidence" value="ECO:0007669"/>
    <property type="project" value="InterPro"/>
</dbReference>
<evidence type="ECO:0000313" key="4">
    <source>
        <dbReference type="EMBL" id="CAB4636001.1"/>
    </source>
</evidence>
<gene>
    <name evidence="4" type="ORF">UFOPK2162_00061</name>
</gene>
<dbReference type="InterPro" id="IPR004185">
    <property type="entry name" value="Glyco_hydro_13_lg-like_dom"/>
</dbReference>
<evidence type="ECO:0000259" key="3">
    <source>
        <dbReference type="SMART" id="SM00642"/>
    </source>
</evidence>
<dbReference type="GO" id="GO:0005975">
    <property type="term" value="P:carbohydrate metabolic process"/>
    <property type="evidence" value="ECO:0007669"/>
    <property type="project" value="InterPro"/>
</dbReference>
<name>A0A6J6JFR6_9ZZZZ</name>
<dbReference type="CDD" id="cd02857">
    <property type="entry name" value="E_set_CDase_PDE_N"/>
    <property type="match status" value="1"/>
</dbReference>
<dbReference type="PANTHER" id="PTHR10357:SF210">
    <property type="entry name" value="MALTODEXTRIN GLUCOSIDASE"/>
    <property type="match status" value="1"/>
</dbReference>
<proteinExistence type="predicted"/>
<dbReference type="PANTHER" id="PTHR10357">
    <property type="entry name" value="ALPHA-AMYLASE FAMILY MEMBER"/>
    <property type="match status" value="1"/>
</dbReference>
<feature type="domain" description="Glycosyl hydrolase family 13 catalytic" evidence="3">
    <location>
        <begin position="141"/>
        <end position="531"/>
    </location>
</feature>